<dbReference type="InterPro" id="IPR029058">
    <property type="entry name" value="AB_hydrolase_fold"/>
</dbReference>
<dbReference type="OrthoDB" id="17560at2759"/>
<feature type="domain" description="Dienelactone hydrolase" evidence="1">
    <location>
        <begin position="37"/>
        <end position="196"/>
    </location>
</feature>
<evidence type="ECO:0000313" key="3">
    <source>
        <dbReference type="Proteomes" id="UP000780801"/>
    </source>
</evidence>
<protein>
    <recommendedName>
        <fullName evidence="1">Dienelactone hydrolase domain-containing protein</fullName>
    </recommendedName>
</protein>
<evidence type="ECO:0000313" key="2">
    <source>
        <dbReference type="EMBL" id="KAF9577919.1"/>
    </source>
</evidence>
<gene>
    <name evidence="2" type="ORF">BGW38_006577</name>
</gene>
<dbReference type="AlphaFoldDB" id="A0A9P6FME7"/>
<dbReference type="PANTHER" id="PTHR47668">
    <property type="entry name" value="DIENELACTONE HYDROLASE FAMILY PROTEIN (AFU_ORTHOLOGUE AFUA_6G01940)"/>
    <property type="match status" value="1"/>
</dbReference>
<keyword evidence="3" id="KW-1185">Reference proteome</keyword>
<dbReference type="Proteomes" id="UP000780801">
    <property type="component" value="Unassembled WGS sequence"/>
</dbReference>
<dbReference type="Gene3D" id="3.40.50.1820">
    <property type="entry name" value="alpha/beta hydrolase"/>
    <property type="match status" value="1"/>
</dbReference>
<dbReference type="Pfam" id="PF01738">
    <property type="entry name" value="DLH"/>
    <property type="match status" value="1"/>
</dbReference>
<accession>A0A9P6FME7</accession>
<dbReference type="PANTHER" id="PTHR47668:SF1">
    <property type="entry name" value="DIENELACTONE HYDROLASE DOMAIN-CONTAINING PROTEIN-RELATED"/>
    <property type="match status" value="1"/>
</dbReference>
<comment type="caution">
    <text evidence="2">The sequence shown here is derived from an EMBL/GenBank/DDBJ whole genome shotgun (WGS) entry which is preliminary data.</text>
</comment>
<sequence>MTTLVAACCNTPPTQAQWQEQGEYKPLTTIDGYEYKTYRTGPKDSKRGVVAIYDIFAYHPTGLQFFDSHGGFQVTAPDFFKGNGIPDEVFGNVERLMKWIGDYADYHKNHIGTLIKAAADQLRAEGCTTVSVFGQCWGSLMSVLAVSEEDSQFLAAGGPHPSFTTIDAVKNVKAPLILLASKDEGDMAAVVDSLKSKNFPVESFHKRFNNMHHGWTGGRGAWAIPEQLEAGLEAVDLLGAYFAKVAQVAESKL</sequence>
<dbReference type="EMBL" id="JAABOA010004215">
    <property type="protein sequence ID" value="KAF9577919.1"/>
    <property type="molecule type" value="Genomic_DNA"/>
</dbReference>
<dbReference type="GO" id="GO:0016787">
    <property type="term" value="F:hydrolase activity"/>
    <property type="evidence" value="ECO:0007669"/>
    <property type="project" value="InterPro"/>
</dbReference>
<dbReference type="InterPro" id="IPR002925">
    <property type="entry name" value="Dienelactn_hydro"/>
</dbReference>
<proteinExistence type="predicted"/>
<organism evidence="2 3">
    <name type="scientific">Lunasporangiospora selenospora</name>
    <dbReference type="NCBI Taxonomy" id="979761"/>
    <lineage>
        <taxon>Eukaryota</taxon>
        <taxon>Fungi</taxon>
        <taxon>Fungi incertae sedis</taxon>
        <taxon>Mucoromycota</taxon>
        <taxon>Mortierellomycotina</taxon>
        <taxon>Mortierellomycetes</taxon>
        <taxon>Mortierellales</taxon>
        <taxon>Mortierellaceae</taxon>
        <taxon>Lunasporangiospora</taxon>
    </lineage>
</organism>
<name>A0A9P6FME7_9FUNG</name>
<dbReference type="SUPFAM" id="SSF53474">
    <property type="entry name" value="alpha/beta-Hydrolases"/>
    <property type="match status" value="1"/>
</dbReference>
<evidence type="ECO:0000259" key="1">
    <source>
        <dbReference type="Pfam" id="PF01738"/>
    </source>
</evidence>
<reference evidence="2" key="1">
    <citation type="journal article" date="2020" name="Fungal Divers.">
        <title>Resolving the Mortierellaceae phylogeny through synthesis of multi-gene phylogenetics and phylogenomics.</title>
        <authorList>
            <person name="Vandepol N."/>
            <person name="Liber J."/>
            <person name="Desiro A."/>
            <person name="Na H."/>
            <person name="Kennedy M."/>
            <person name="Barry K."/>
            <person name="Grigoriev I.V."/>
            <person name="Miller A.N."/>
            <person name="O'Donnell K."/>
            <person name="Stajich J.E."/>
            <person name="Bonito G."/>
        </authorList>
    </citation>
    <scope>NUCLEOTIDE SEQUENCE</scope>
    <source>
        <strain evidence="2">KOD1015</strain>
    </source>
</reference>